<dbReference type="EMBL" id="JBFRYB010000001">
    <property type="protein sequence ID" value="MEX1665654.1"/>
    <property type="molecule type" value="Genomic_DNA"/>
</dbReference>
<name>A0ABV3TWN7_9GAMM</name>
<dbReference type="Proteomes" id="UP001557484">
    <property type="component" value="Unassembled WGS sequence"/>
</dbReference>
<evidence type="ECO:0000256" key="2">
    <source>
        <dbReference type="SAM" id="SignalP"/>
    </source>
</evidence>
<feature type="transmembrane region" description="Helical" evidence="1">
    <location>
        <begin position="312"/>
        <end position="333"/>
    </location>
</feature>
<keyword evidence="2" id="KW-0732">Signal</keyword>
<reference evidence="3 4" key="1">
    <citation type="journal article" date="2011" name="Int. J. Syst. Evol. Microbiol.">
        <title>Zhongshania antarctica gen. nov., sp. nov. and Zhongshania guokunii sp. nov., gammaproteobacteria respectively isolated from coastal attached (fast) ice and surface seawater of the Antarctic.</title>
        <authorList>
            <person name="Li H.J."/>
            <person name="Zhang X.Y."/>
            <person name="Chen C.X."/>
            <person name="Zhang Y.J."/>
            <person name="Gao Z.M."/>
            <person name="Yu Y."/>
            <person name="Chen X.L."/>
            <person name="Chen B."/>
            <person name="Zhang Y.Z."/>
        </authorList>
    </citation>
    <scope>NUCLEOTIDE SEQUENCE [LARGE SCALE GENOMIC DNA]</scope>
    <source>
        <strain evidence="3 4">R06B22</strain>
    </source>
</reference>
<feature type="transmembrane region" description="Helical" evidence="1">
    <location>
        <begin position="232"/>
        <end position="251"/>
    </location>
</feature>
<organism evidence="3 4">
    <name type="scientific">Zhongshania arctica</name>
    <dbReference type="NCBI Taxonomy" id="3238302"/>
    <lineage>
        <taxon>Bacteria</taxon>
        <taxon>Pseudomonadati</taxon>
        <taxon>Pseudomonadota</taxon>
        <taxon>Gammaproteobacteria</taxon>
        <taxon>Cellvibrionales</taxon>
        <taxon>Spongiibacteraceae</taxon>
        <taxon>Zhongshania</taxon>
    </lineage>
</organism>
<gene>
    <name evidence="3" type="ORF">AB4875_09130</name>
</gene>
<evidence type="ECO:0000256" key="1">
    <source>
        <dbReference type="SAM" id="Phobius"/>
    </source>
</evidence>
<dbReference type="InterPro" id="IPR032809">
    <property type="entry name" value="Put_HupE_UreJ"/>
</dbReference>
<feature type="signal peptide" evidence="2">
    <location>
        <begin position="1"/>
        <end position="19"/>
    </location>
</feature>
<feature type="transmembrane region" description="Helical" evidence="1">
    <location>
        <begin position="172"/>
        <end position="195"/>
    </location>
</feature>
<feature type="transmembrane region" description="Helical" evidence="1">
    <location>
        <begin position="201"/>
        <end position="220"/>
    </location>
</feature>
<accession>A0ABV3TWN7</accession>
<keyword evidence="4" id="KW-1185">Reference proteome</keyword>
<evidence type="ECO:0000313" key="3">
    <source>
        <dbReference type="EMBL" id="MEX1665654.1"/>
    </source>
</evidence>
<dbReference type="Pfam" id="PF13795">
    <property type="entry name" value="HupE_UreJ_2"/>
    <property type="match status" value="1"/>
</dbReference>
<keyword evidence="1" id="KW-1133">Transmembrane helix</keyword>
<protein>
    <submittedName>
        <fullName evidence="3">HupE/UreJ family protein</fullName>
    </submittedName>
</protein>
<keyword evidence="1" id="KW-0812">Transmembrane</keyword>
<feature type="transmembrane region" description="Helical" evidence="1">
    <location>
        <begin position="271"/>
        <end position="291"/>
    </location>
</feature>
<evidence type="ECO:0000313" key="4">
    <source>
        <dbReference type="Proteomes" id="UP001557484"/>
    </source>
</evidence>
<feature type="chain" id="PRO_5047104960" evidence="2">
    <location>
        <begin position="20"/>
        <end position="341"/>
    </location>
</feature>
<comment type="caution">
    <text evidence="3">The sequence shown here is derived from an EMBL/GenBank/DDBJ whole genome shotgun (WGS) entry which is preliminary data.</text>
</comment>
<proteinExistence type="predicted"/>
<keyword evidence="1" id="KW-0472">Membrane</keyword>
<sequence>MRILSALLIFFSLCSGLNAHKLAPSLLELRELPGGVIGLTWKTPVLAASLPNVVLPESCRTIDRAEKTVRDGAVEQRYTLACAAPVSSLVFAINGLSESRSAALLRWYGGDGGEQQSLLGSDEDRFSPALVTSSGPPILQFTGLGIKHILIGSDHLLFVLGLLLIAGHRYRLLIWISSFTVGHSITLFLVSMGVIPHWPAMAEWLIAASVLVMALYAGRYRHSDESRNYSKGFTAIVALFGVLHGLGFAAVLEELRVPSGDMLPALLGFNIGIELGQIFFIAMVAVALMIGKRLLVARLQWRDHIIAMTRSATIYVMGSVAAYWMIDRGLILFEATFRSIY</sequence>
<dbReference type="RefSeq" id="WP_368375755.1">
    <property type="nucleotide sequence ID" value="NZ_JBFRYB010000001.1"/>
</dbReference>
<feature type="transmembrane region" description="Helical" evidence="1">
    <location>
        <begin position="145"/>
        <end position="165"/>
    </location>
</feature>